<dbReference type="Proteomes" id="UP000655868">
    <property type="component" value="Unassembled WGS sequence"/>
</dbReference>
<sequence length="559" mass="58438">MGFEMSRRVGVTGATAAVAVATLVATLGSCAVGRQASEAERLVEHFAEALDSQDVGGAASLTSYPNAASASIQQIFDGLHPESVDYKVSQFIGLDEASGFFTLDAVWDFGRDRNWTYSVSGSVRKLAVGWRISWEPSVVMPELGHSRAVNLVRTDAAAPRVVDASGAVLMDEQTINAIRLDPAHMPDPVASTTALAKAIEPVAPLITSQSLLQDLVVAQGKSITAVTLRDADFEILEPELSPIPGVVLEKQPKLIATDRRVVSPVLDGLRNVWQANRDATSGWAVRISERSGGEPIQMAGFQGPPGPDVAATLDPKLQLAAEDAVVSVGTPATIVAIQPSTGAVLAVAQNSYATDIGPISLTGLFPAGSNLELFRDAAAAMKGVAPSNVSASDILDAASDLGIGVDFDVPGLDEVTGSLPGDGSGMEGIRERKPKSDAVMVSPFGMAVVSASIARGAPTAPMIAYGQPSTADTEQEPLRADMVERLRGLMRDAAKNPDLESLRSMPDVAAYPASNGGDQWLIGNRGDLAFAVFIQDADGSDQAAKMTTRMFRALSKPQP</sequence>
<protein>
    <submittedName>
        <fullName evidence="3">Penicillin-binding protein</fullName>
    </submittedName>
</protein>
<dbReference type="Gene3D" id="3.40.710.10">
    <property type="entry name" value="DD-peptidase/beta-lactamase superfamily"/>
    <property type="match status" value="1"/>
</dbReference>
<dbReference type="Pfam" id="PF05223">
    <property type="entry name" value="MecA_N"/>
    <property type="match status" value="1"/>
</dbReference>
<dbReference type="GO" id="GO:0071972">
    <property type="term" value="F:peptidoglycan L,D-transpeptidase activity"/>
    <property type="evidence" value="ECO:0007669"/>
    <property type="project" value="TreeGrafter"/>
</dbReference>
<evidence type="ECO:0000313" key="3">
    <source>
        <dbReference type="EMBL" id="MBJ8339261.1"/>
    </source>
</evidence>
<name>A0A934NPY0_9NOCA</name>
<reference evidence="3" key="1">
    <citation type="submission" date="2020-12" db="EMBL/GenBank/DDBJ databases">
        <title>Antrihabitans popcorni sp. nov. and Antrihabitans auranticaus sp. nov., isolated from a larva cave.</title>
        <authorList>
            <person name="Lee S.D."/>
            <person name="Kim I.S."/>
        </authorList>
    </citation>
    <scope>NUCLEOTIDE SEQUENCE</scope>
    <source>
        <strain evidence="3">YC3-6</strain>
    </source>
</reference>
<evidence type="ECO:0000313" key="4">
    <source>
        <dbReference type="Proteomes" id="UP000655868"/>
    </source>
</evidence>
<evidence type="ECO:0000259" key="2">
    <source>
        <dbReference type="Pfam" id="PF05223"/>
    </source>
</evidence>
<dbReference type="PANTHER" id="PTHR30627">
    <property type="entry name" value="PEPTIDOGLYCAN D,D-TRANSPEPTIDASE"/>
    <property type="match status" value="1"/>
</dbReference>
<dbReference type="AlphaFoldDB" id="A0A934NPY0"/>
<gene>
    <name evidence="3" type="ORF">JGU71_10205</name>
</gene>
<dbReference type="InterPro" id="IPR012338">
    <property type="entry name" value="Beta-lactam/transpept-like"/>
</dbReference>
<dbReference type="GO" id="GO:0008658">
    <property type="term" value="F:penicillin binding"/>
    <property type="evidence" value="ECO:0007669"/>
    <property type="project" value="TreeGrafter"/>
</dbReference>
<evidence type="ECO:0000256" key="1">
    <source>
        <dbReference type="SAM" id="MobiDB-lite"/>
    </source>
</evidence>
<organism evidence="3 4">
    <name type="scientific">Antrihabitans stalagmiti</name>
    <dbReference type="NCBI Taxonomy" id="2799499"/>
    <lineage>
        <taxon>Bacteria</taxon>
        <taxon>Bacillati</taxon>
        <taxon>Actinomycetota</taxon>
        <taxon>Actinomycetes</taxon>
        <taxon>Mycobacteriales</taxon>
        <taxon>Nocardiaceae</taxon>
        <taxon>Antrihabitans</taxon>
    </lineage>
</organism>
<dbReference type="PROSITE" id="PS51257">
    <property type="entry name" value="PROKAR_LIPOPROTEIN"/>
    <property type="match status" value="1"/>
</dbReference>
<accession>A0A934NPY0</accession>
<dbReference type="GO" id="GO:0005886">
    <property type="term" value="C:plasma membrane"/>
    <property type="evidence" value="ECO:0007669"/>
    <property type="project" value="TreeGrafter"/>
</dbReference>
<dbReference type="GO" id="GO:0046677">
    <property type="term" value="P:response to antibiotic"/>
    <property type="evidence" value="ECO:0007669"/>
    <property type="project" value="InterPro"/>
</dbReference>
<dbReference type="PANTHER" id="PTHR30627:SF24">
    <property type="entry name" value="PENICILLIN-BINDING PROTEIN 4B"/>
    <property type="match status" value="1"/>
</dbReference>
<dbReference type="GO" id="GO:0071555">
    <property type="term" value="P:cell wall organization"/>
    <property type="evidence" value="ECO:0007669"/>
    <property type="project" value="TreeGrafter"/>
</dbReference>
<feature type="domain" description="NTF2-like N-terminal transpeptidase" evidence="2">
    <location>
        <begin position="39"/>
        <end position="145"/>
    </location>
</feature>
<comment type="caution">
    <text evidence="3">The sequence shown here is derived from an EMBL/GenBank/DDBJ whole genome shotgun (WGS) entry which is preliminary data.</text>
</comment>
<keyword evidence="4" id="KW-1185">Reference proteome</keyword>
<dbReference type="InterPro" id="IPR050515">
    <property type="entry name" value="Beta-lactam/transpept"/>
</dbReference>
<feature type="region of interest" description="Disordered" evidence="1">
    <location>
        <begin position="414"/>
        <end position="434"/>
    </location>
</feature>
<proteinExistence type="predicted"/>
<dbReference type="SUPFAM" id="SSF56601">
    <property type="entry name" value="beta-lactamase/transpeptidase-like"/>
    <property type="match status" value="1"/>
</dbReference>
<dbReference type="InterPro" id="IPR007887">
    <property type="entry name" value="MecA_N"/>
</dbReference>
<dbReference type="EMBL" id="JAEMNV010000003">
    <property type="protein sequence ID" value="MBJ8339261.1"/>
    <property type="molecule type" value="Genomic_DNA"/>
</dbReference>